<protein>
    <submittedName>
        <fullName evidence="1">Uncharacterized protein</fullName>
    </submittedName>
</protein>
<name>A0A7D9IR60_PARCT</name>
<dbReference type="OrthoDB" id="8060926at2759"/>
<sequence>MEIGCQGPALQELYDVAAALRTSINEFKDMQMPWPPISTDFSQEQVLQMIPVKLFNFISWCFGFSDEPEMNSHVTLNEGHLKKVLSICQDMLFINSNGRMQTPKYLALGMTIRQLTRSSQITDILNGFGHCASRYAVLTHETDLTKLAVTSNTNIPKDVIKGKFTCLVFDNNDLSEESRNQTHVLGGIAIQKGG</sequence>
<accession>A0A7D9IR60</accession>
<dbReference type="AlphaFoldDB" id="A0A7D9IR60"/>
<dbReference type="Proteomes" id="UP001152795">
    <property type="component" value="Unassembled WGS sequence"/>
</dbReference>
<evidence type="ECO:0000313" key="2">
    <source>
        <dbReference type="Proteomes" id="UP001152795"/>
    </source>
</evidence>
<organism evidence="1 2">
    <name type="scientific">Paramuricea clavata</name>
    <name type="common">Red gorgonian</name>
    <name type="synonym">Violescent sea-whip</name>
    <dbReference type="NCBI Taxonomy" id="317549"/>
    <lineage>
        <taxon>Eukaryota</taxon>
        <taxon>Metazoa</taxon>
        <taxon>Cnidaria</taxon>
        <taxon>Anthozoa</taxon>
        <taxon>Octocorallia</taxon>
        <taxon>Malacalcyonacea</taxon>
        <taxon>Plexauridae</taxon>
        <taxon>Paramuricea</taxon>
    </lineage>
</organism>
<comment type="caution">
    <text evidence="1">The sequence shown here is derived from an EMBL/GenBank/DDBJ whole genome shotgun (WGS) entry which is preliminary data.</text>
</comment>
<dbReference type="PANTHER" id="PTHR46704:SF9">
    <property type="entry name" value="BHLH DOMAIN-CONTAINING PROTEIN"/>
    <property type="match status" value="1"/>
</dbReference>
<keyword evidence="2" id="KW-1185">Reference proteome</keyword>
<evidence type="ECO:0000313" key="1">
    <source>
        <dbReference type="EMBL" id="CAB4011917.1"/>
    </source>
</evidence>
<gene>
    <name evidence="1" type="ORF">PACLA_8A061613</name>
</gene>
<dbReference type="PANTHER" id="PTHR46704">
    <property type="entry name" value="CXC DOMAIN-CONTAINING PROTEIN-RELATED"/>
    <property type="match status" value="1"/>
</dbReference>
<proteinExistence type="predicted"/>
<dbReference type="EMBL" id="CACRXK020007312">
    <property type="protein sequence ID" value="CAB4011917.1"/>
    <property type="molecule type" value="Genomic_DNA"/>
</dbReference>
<reference evidence="1" key="1">
    <citation type="submission" date="2020-04" db="EMBL/GenBank/DDBJ databases">
        <authorList>
            <person name="Alioto T."/>
            <person name="Alioto T."/>
            <person name="Gomez Garrido J."/>
        </authorList>
    </citation>
    <scope>NUCLEOTIDE SEQUENCE</scope>
    <source>
        <strain evidence="1">A484AB</strain>
    </source>
</reference>